<dbReference type="AlphaFoldDB" id="A0A7Z0WJL6"/>
<keyword evidence="4 6" id="KW-0378">Hydrolase</keyword>
<dbReference type="OrthoDB" id="32665at2"/>
<dbReference type="EMBL" id="MSIF01000011">
    <property type="protein sequence ID" value="OLF08824.1"/>
    <property type="molecule type" value="Genomic_DNA"/>
</dbReference>
<comment type="cofactor">
    <cofactor evidence="6">
        <name>Mg(2+)</name>
        <dbReference type="ChEBI" id="CHEBI:18420"/>
    </cofactor>
</comment>
<gene>
    <name evidence="6" type="primary">vapC</name>
    <name evidence="8" type="ORF">BLA60_22765</name>
</gene>
<reference evidence="8 9" key="1">
    <citation type="submission" date="2016-12" db="EMBL/GenBank/DDBJ databases">
        <title>The draft genome sequence of Actinophytocola xinjiangensis.</title>
        <authorList>
            <person name="Wang W."/>
            <person name="Yuan L."/>
        </authorList>
    </citation>
    <scope>NUCLEOTIDE SEQUENCE [LARGE SCALE GENOMIC DNA]</scope>
    <source>
        <strain evidence="8 9">CGMCC 4.4663</strain>
    </source>
</reference>
<evidence type="ECO:0000256" key="3">
    <source>
        <dbReference type="ARBA" id="ARBA00022723"/>
    </source>
</evidence>
<dbReference type="RefSeq" id="WP_075134980.1">
    <property type="nucleotide sequence ID" value="NZ_MSIF01000011.1"/>
</dbReference>
<feature type="domain" description="PIN" evidence="7">
    <location>
        <begin position="2"/>
        <end position="124"/>
    </location>
</feature>
<keyword evidence="3 6" id="KW-0479">Metal-binding</keyword>
<comment type="function">
    <text evidence="6">Toxic component of a toxin-antitoxin (TA) system. An RNase.</text>
</comment>
<dbReference type="Proteomes" id="UP000185696">
    <property type="component" value="Unassembled WGS sequence"/>
</dbReference>
<feature type="binding site" evidence="6">
    <location>
        <position position="5"/>
    </location>
    <ligand>
        <name>Mg(2+)</name>
        <dbReference type="ChEBI" id="CHEBI:18420"/>
    </ligand>
</feature>
<dbReference type="GO" id="GO:0000287">
    <property type="term" value="F:magnesium ion binding"/>
    <property type="evidence" value="ECO:0007669"/>
    <property type="project" value="UniProtKB-UniRule"/>
</dbReference>
<evidence type="ECO:0000256" key="1">
    <source>
        <dbReference type="ARBA" id="ARBA00022649"/>
    </source>
</evidence>
<keyword evidence="1 6" id="KW-1277">Toxin-antitoxin system</keyword>
<name>A0A7Z0WJL6_9PSEU</name>
<dbReference type="GO" id="GO:0090729">
    <property type="term" value="F:toxin activity"/>
    <property type="evidence" value="ECO:0007669"/>
    <property type="project" value="UniProtKB-KW"/>
</dbReference>
<dbReference type="Gene3D" id="3.40.50.1010">
    <property type="entry name" value="5'-nuclease"/>
    <property type="match status" value="1"/>
</dbReference>
<organism evidence="8 9">
    <name type="scientific">Actinophytocola xinjiangensis</name>
    <dbReference type="NCBI Taxonomy" id="485602"/>
    <lineage>
        <taxon>Bacteria</taxon>
        <taxon>Bacillati</taxon>
        <taxon>Actinomycetota</taxon>
        <taxon>Actinomycetes</taxon>
        <taxon>Pseudonocardiales</taxon>
        <taxon>Pseudonocardiaceae</taxon>
    </lineage>
</organism>
<dbReference type="Pfam" id="PF01850">
    <property type="entry name" value="PIN"/>
    <property type="match status" value="1"/>
</dbReference>
<comment type="similarity">
    <text evidence="6">Belongs to the PINc/VapC protein family.</text>
</comment>
<evidence type="ECO:0000256" key="5">
    <source>
        <dbReference type="ARBA" id="ARBA00022842"/>
    </source>
</evidence>
<evidence type="ECO:0000256" key="6">
    <source>
        <dbReference type="HAMAP-Rule" id="MF_00265"/>
    </source>
</evidence>
<evidence type="ECO:0000256" key="4">
    <source>
        <dbReference type="ARBA" id="ARBA00022801"/>
    </source>
</evidence>
<evidence type="ECO:0000259" key="7">
    <source>
        <dbReference type="Pfam" id="PF01850"/>
    </source>
</evidence>
<dbReference type="HAMAP" id="MF_00265">
    <property type="entry name" value="VapC_Nob1"/>
    <property type="match status" value="1"/>
</dbReference>
<feature type="binding site" evidence="6">
    <location>
        <position position="101"/>
    </location>
    <ligand>
        <name>Mg(2+)</name>
        <dbReference type="ChEBI" id="CHEBI:18420"/>
    </ligand>
</feature>
<keyword evidence="5 6" id="KW-0460">Magnesium</keyword>
<dbReference type="GO" id="GO:0004540">
    <property type="term" value="F:RNA nuclease activity"/>
    <property type="evidence" value="ECO:0007669"/>
    <property type="project" value="InterPro"/>
</dbReference>
<keyword evidence="6" id="KW-0800">Toxin</keyword>
<evidence type="ECO:0000256" key="2">
    <source>
        <dbReference type="ARBA" id="ARBA00022722"/>
    </source>
</evidence>
<evidence type="ECO:0000313" key="9">
    <source>
        <dbReference type="Proteomes" id="UP000185696"/>
    </source>
</evidence>
<dbReference type="InterPro" id="IPR029060">
    <property type="entry name" value="PIN-like_dom_sf"/>
</dbReference>
<dbReference type="EC" id="3.1.-.-" evidence="6"/>
<keyword evidence="2 6" id="KW-0540">Nuclease</keyword>
<keyword evidence="9" id="KW-1185">Reference proteome</keyword>
<sequence>MIVCDTAPLVAAALFRDPDHRRCVDLFTSLRLANREMLLPAPIIAEVGYLLAREAGAHVEARFLQSVAAGDFTPVELLADDYERMAALVNQYADLPLGTSDASVVALAERLNITEVATLDRRHFTVVRPRHVHSLTLLPE</sequence>
<dbReference type="InterPro" id="IPR022907">
    <property type="entry name" value="VapC_family"/>
</dbReference>
<dbReference type="InterPro" id="IPR002716">
    <property type="entry name" value="PIN_dom"/>
</dbReference>
<protein>
    <recommendedName>
        <fullName evidence="6">Ribonuclease VapC</fullName>
        <shortName evidence="6">RNase VapC</shortName>
        <ecNumber evidence="6">3.1.-.-</ecNumber>
    </recommendedName>
    <alternativeName>
        <fullName evidence="6">Toxin VapC</fullName>
    </alternativeName>
</protein>
<accession>A0A7Z0WJL6</accession>
<dbReference type="GO" id="GO:0016787">
    <property type="term" value="F:hydrolase activity"/>
    <property type="evidence" value="ECO:0007669"/>
    <property type="project" value="UniProtKB-KW"/>
</dbReference>
<comment type="caution">
    <text evidence="8">The sequence shown here is derived from an EMBL/GenBank/DDBJ whole genome shotgun (WGS) entry which is preliminary data.</text>
</comment>
<evidence type="ECO:0000313" key="8">
    <source>
        <dbReference type="EMBL" id="OLF08824.1"/>
    </source>
</evidence>
<dbReference type="SUPFAM" id="SSF88723">
    <property type="entry name" value="PIN domain-like"/>
    <property type="match status" value="1"/>
</dbReference>
<proteinExistence type="inferred from homology"/>